<dbReference type="PANTHER" id="PTHR44196">
    <property type="entry name" value="DEHYDROGENASE/REDUCTASE SDR FAMILY MEMBER 7B"/>
    <property type="match status" value="1"/>
</dbReference>
<keyword evidence="5" id="KW-1185">Reference proteome</keyword>
<keyword evidence="2" id="KW-0560">Oxidoreductase</keyword>
<reference evidence="4 5" key="1">
    <citation type="submission" date="2023-06" db="EMBL/GenBank/DDBJ databases">
        <title>Whole genome sequence of Oscillatoria calcuttensis NRMC-F 0142.</title>
        <authorList>
            <person name="Shakena Fathima T."/>
            <person name="Muralitharan G."/>
            <person name="Thajuddin N."/>
        </authorList>
    </citation>
    <scope>NUCLEOTIDE SEQUENCE [LARGE SCALE GENOMIC DNA]</scope>
    <source>
        <strain evidence="4 5">NRMC-F 0142</strain>
    </source>
</reference>
<dbReference type="RefSeq" id="WP_286004303.1">
    <property type="nucleotide sequence ID" value="NZ_JASVEJ010000020.1"/>
</dbReference>
<dbReference type="InterPro" id="IPR002347">
    <property type="entry name" value="SDR_fam"/>
</dbReference>
<evidence type="ECO:0000256" key="1">
    <source>
        <dbReference type="ARBA" id="ARBA00006484"/>
    </source>
</evidence>
<dbReference type="Proteomes" id="UP001230986">
    <property type="component" value="Unassembled WGS sequence"/>
</dbReference>
<dbReference type="NCBIfam" id="NF005672">
    <property type="entry name" value="PRK07454.1"/>
    <property type="match status" value="1"/>
</dbReference>
<protein>
    <submittedName>
        <fullName evidence="4">SDR family oxidoreductase</fullName>
    </submittedName>
</protein>
<evidence type="ECO:0000256" key="3">
    <source>
        <dbReference type="RuleBase" id="RU000363"/>
    </source>
</evidence>
<dbReference type="PIRSF" id="PIRSF000126">
    <property type="entry name" value="11-beta-HSD1"/>
    <property type="match status" value="1"/>
</dbReference>
<dbReference type="InterPro" id="IPR020904">
    <property type="entry name" value="Sc_DH/Rdtase_CS"/>
</dbReference>
<accession>A0ABT7M1D7</accession>
<evidence type="ECO:0000256" key="2">
    <source>
        <dbReference type="ARBA" id="ARBA00023002"/>
    </source>
</evidence>
<dbReference type="Gene3D" id="3.40.50.720">
    <property type="entry name" value="NAD(P)-binding Rossmann-like Domain"/>
    <property type="match status" value="1"/>
</dbReference>
<dbReference type="PANTHER" id="PTHR44196:SF1">
    <property type="entry name" value="DEHYDROGENASE_REDUCTASE SDR FAMILY MEMBER 7B"/>
    <property type="match status" value="1"/>
</dbReference>
<dbReference type="PRINTS" id="PR00080">
    <property type="entry name" value="SDRFAMILY"/>
</dbReference>
<dbReference type="PROSITE" id="PS00061">
    <property type="entry name" value="ADH_SHORT"/>
    <property type="match status" value="1"/>
</dbReference>
<dbReference type="EMBL" id="JASVEJ010000020">
    <property type="protein sequence ID" value="MDL5056866.1"/>
    <property type="molecule type" value="Genomic_DNA"/>
</dbReference>
<organism evidence="4 5">
    <name type="scientific">Geitlerinema calcuttense NRMC-F 0142</name>
    <dbReference type="NCBI Taxonomy" id="2922238"/>
    <lineage>
        <taxon>Bacteria</taxon>
        <taxon>Bacillati</taxon>
        <taxon>Cyanobacteriota</taxon>
        <taxon>Cyanophyceae</taxon>
        <taxon>Geitlerinematales</taxon>
        <taxon>Geitlerinemataceae</taxon>
        <taxon>Geitlerinema</taxon>
    </lineage>
</organism>
<dbReference type="CDD" id="cd05233">
    <property type="entry name" value="SDR_c"/>
    <property type="match status" value="1"/>
</dbReference>
<dbReference type="PRINTS" id="PR00081">
    <property type="entry name" value="GDHRDH"/>
</dbReference>
<evidence type="ECO:0000313" key="5">
    <source>
        <dbReference type="Proteomes" id="UP001230986"/>
    </source>
</evidence>
<dbReference type="Pfam" id="PF00106">
    <property type="entry name" value="adh_short"/>
    <property type="match status" value="1"/>
</dbReference>
<gene>
    <name evidence="4" type="ORF">QQ055_05220</name>
</gene>
<comment type="similarity">
    <text evidence="1 3">Belongs to the short-chain dehydrogenases/reductases (SDR) family.</text>
</comment>
<evidence type="ECO:0000313" key="4">
    <source>
        <dbReference type="EMBL" id="MDL5056866.1"/>
    </source>
</evidence>
<comment type="caution">
    <text evidence="4">The sequence shown here is derived from an EMBL/GenBank/DDBJ whole genome shotgun (WGS) entry which is preliminary data.</text>
</comment>
<dbReference type="SUPFAM" id="SSF51735">
    <property type="entry name" value="NAD(P)-binding Rossmann-fold domains"/>
    <property type="match status" value="1"/>
</dbReference>
<sequence>MTFATHKRALITGASSGIGKATALAFAEAGIHLALVSRSASKLEAVVAQAQALGVEAKAYPLDLAEVGQVKDRIAAIATEFGPIDILVNNAGIGYTGMLMETSLADWQSVLDINLTSVFQCIQGVIPSMRDRASGTIINVASIAAQNAFPNWGAYSVSKAGLLMLSKILATEERSHGIRTICISPGSVNTPIWDTDTVQADFNRNAMLTPEVVAQTILHAAQLPASAVVEELTLLSNAGVL</sequence>
<proteinExistence type="inferred from homology"/>
<name>A0ABT7M1D7_9CYAN</name>
<dbReference type="InterPro" id="IPR036291">
    <property type="entry name" value="NAD(P)-bd_dom_sf"/>
</dbReference>